<name>A0ABU8FP15_9BACI</name>
<accession>A0ABU8FP15</accession>
<dbReference type="RefSeq" id="WP_336474492.1">
    <property type="nucleotide sequence ID" value="NZ_JBAWSX010000025.1"/>
</dbReference>
<organism evidence="1 2">
    <name type="scientific">Bacillus bruguierae</name>
    <dbReference type="NCBI Taxonomy" id="3127667"/>
    <lineage>
        <taxon>Bacteria</taxon>
        <taxon>Bacillati</taxon>
        <taxon>Bacillota</taxon>
        <taxon>Bacilli</taxon>
        <taxon>Bacillales</taxon>
        <taxon>Bacillaceae</taxon>
        <taxon>Bacillus</taxon>
    </lineage>
</organism>
<proteinExistence type="predicted"/>
<dbReference type="Proteomes" id="UP001372526">
    <property type="component" value="Unassembled WGS sequence"/>
</dbReference>
<gene>
    <name evidence="1" type="ORF">WAZ07_24400</name>
</gene>
<feature type="non-terminal residue" evidence="1">
    <location>
        <position position="1"/>
    </location>
</feature>
<protein>
    <submittedName>
        <fullName evidence="1">Uncharacterized protein</fullName>
    </submittedName>
</protein>
<reference evidence="1 2" key="1">
    <citation type="submission" date="2024-01" db="EMBL/GenBank/DDBJ databases">
        <title>Seven novel Bacillus-like species.</title>
        <authorList>
            <person name="Liu G."/>
        </authorList>
    </citation>
    <scope>NUCLEOTIDE SEQUENCE [LARGE SCALE GENOMIC DNA]</scope>
    <source>
        <strain evidence="1 2">FJAT-51639</strain>
    </source>
</reference>
<evidence type="ECO:0000313" key="2">
    <source>
        <dbReference type="Proteomes" id="UP001372526"/>
    </source>
</evidence>
<sequence length="61" mass="6922">KNTSTSEAPSSLTFWTSHFRFSKEDRWGITAGMCSIGRAFHQWEMEKLSTDGSFTLLSALF</sequence>
<evidence type="ECO:0000313" key="1">
    <source>
        <dbReference type="EMBL" id="MEI4804288.1"/>
    </source>
</evidence>
<keyword evidence="2" id="KW-1185">Reference proteome</keyword>
<dbReference type="EMBL" id="JBAWSX010000025">
    <property type="protein sequence ID" value="MEI4804288.1"/>
    <property type="molecule type" value="Genomic_DNA"/>
</dbReference>
<comment type="caution">
    <text evidence="1">The sequence shown here is derived from an EMBL/GenBank/DDBJ whole genome shotgun (WGS) entry which is preliminary data.</text>
</comment>